<protein>
    <recommendedName>
        <fullName evidence="3">Helitron helicase-like domain-containing protein</fullName>
    </recommendedName>
</protein>
<dbReference type="eggNOG" id="KOG0987">
    <property type="taxonomic scope" value="Eukaryota"/>
</dbReference>
<proteinExistence type="predicted"/>
<dbReference type="STRING" id="747676.F4RB04"/>
<dbReference type="EMBL" id="GL883094">
    <property type="protein sequence ID" value="EGG10565.1"/>
    <property type="molecule type" value="Genomic_DNA"/>
</dbReference>
<evidence type="ECO:0008006" key="3">
    <source>
        <dbReference type="Google" id="ProtNLM"/>
    </source>
</evidence>
<dbReference type="HOGENOM" id="CLU_001324_5_1_1"/>
<dbReference type="OrthoDB" id="3366231at2759"/>
<dbReference type="RefSeq" id="XP_007406034.1">
    <property type="nucleotide sequence ID" value="XM_007405972.1"/>
</dbReference>
<dbReference type="KEGG" id="mlr:MELLADRAFT_33693"/>
<dbReference type="GeneID" id="18927321"/>
<dbReference type="InParanoid" id="F4RB04"/>
<reference evidence="2" key="1">
    <citation type="journal article" date="2011" name="Proc. Natl. Acad. Sci. U.S.A.">
        <title>Obligate biotrophy features unraveled by the genomic analysis of rust fungi.</title>
        <authorList>
            <person name="Duplessis S."/>
            <person name="Cuomo C.A."/>
            <person name="Lin Y.-C."/>
            <person name="Aerts A."/>
            <person name="Tisserant E."/>
            <person name="Veneault-Fourrey C."/>
            <person name="Joly D.L."/>
            <person name="Hacquard S."/>
            <person name="Amselem J."/>
            <person name="Cantarel B.L."/>
            <person name="Chiu R."/>
            <person name="Coutinho P.M."/>
            <person name="Feau N."/>
            <person name="Field M."/>
            <person name="Frey P."/>
            <person name="Gelhaye E."/>
            <person name="Goldberg J."/>
            <person name="Grabherr M.G."/>
            <person name="Kodira C.D."/>
            <person name="Kohler A."/>
            <person name="Kuees U."/>
            <person name="Lindquist E.A."/>
            <person name="Lucas S.M."/>
            <person name="Mago R."/>
            <person name="Mauceli E."/>
            <person name="Morin E."/>
            <person name="Murat C."/>
            <person name="Pangilinan J.L."/>
            <person name="Park R."/>
            <person name="Pearson M."/>
            <person name="Quesneville H."/>
            <person name="Rouhier N."/>
            <person name="Sakthikumar S."/>
            <person name="Salamov A.A."/>
            <person name="Schmutz J."/>
            <person name="Selles B."/>
            <person name="Shapiro H."/>
            <person name="Tanguay P."/>
            <person name="Tuskan G.A."/>
            <person name="Henrissat B."/>
            <person name="Van de Peer Y."/>
            <person name="Rouze P."/>
            <person name="Ellis J.G."/>
            <person name="Dodds P.N."/>
            <person name="Schein J.E."/>
            <person name="Zhong S."/>
            <person name="Hamelin R.C."/>
            <person name="Grigoriev I.V."/>
            <person name="Szabo L.J."/>
            <person name="Martin F."/>
        </authorList>
    </citation>
    <scope>NUCLEOTIDE SEQUENCE [LARGE SCALE GENOMIC DNA]</scope>
    <source>
        <strain evidence="2">98AG31 / pathotype 3-4-7</strain>
    </source>
</reference>
<accession>F4RB04</accession>
<feature type="non-terminal residue" evidence="1">
    <location>
        <position position="1"/>
    </location>
</feature>
<evidence type="ECO:0000313" key="2">
    <source>
        <dbReference type="Proteomes" id="UP000001072"/>
    </source>
</evidence>
<dbReference type="PANTHER" id="PTHR45786:SF74">
    <property type="entry name" value="ATP-DEPENDENT DNA HELICASE"/>
    <property type="match status" value="1"/>
</dbReference>
<evidence type="ECO:0000313" key="1">
    <source>
        <dbReference type="EMBL" id="EGG10565.1"/>
    </source>
</evidence>
<dbReference type="VEuPathDB" id="FungiDB:MELLADRAFT_33693"/>
<dbReference type="AlphaFoldDB" id="F4RB04"/>
<name>F4RB04_MELLP</name>
<sequence>TFTLDSGDFHKDLSVYNNLVSFASLGSHVDNSFAGQKGTYCFRVHPQLHHNIGSLLPQDPNNPCFAQIFIVGDGAEEELKIRQSKADEKDKDINPNLLRRLQDIINKFNPIAVFLKDNAAIINSDETTQVVLKSLPPGKRKMKTYDKPRPSDVAALVRGTGEIDCNPRDVVLRHKDAKLEHMTDLHSGFLSVRYPLMLPFASQQWDGMFVSPTKGLNENC</sequence>
<organism evidence="2">
    <name type="scientific">Melampsora larici-populina (strain 98AG31 / pathotype 3-4-7)</name>
    <name type="common">Poplar leaf rust fungus</name>
    <dbReference type="NCBI Taxonomy" id="747676"/>
    <lineage>
        <taxon>Eukaryota</taxon>
        <taxon>Fungi</taxon>
        <taxon>Dikarya</taxon>
        <taxon>Basidiomycota</taxon>
        <taxon>Pucciniomycotina</taxon>
        <taxon>Pucciniomycetes</taxon>
        <taxon>Pucciniales</taxon>
        <taxon>Melampsoraceae</taxon>
        <taxon>Melampsora</taxon>
    </lineage>
</organism>
<keyword evidence="2" id="KW-1185">Reference proteome</keyword>
<dbReference type="PANTHER" id="PTHR45786">
    <property type="entry name" value="DNA BINDING PROTEIN-LIKE"/>
    <property type="match status" value="1"/>
</dbReference>
<gene>
    <name evidence="1" type="ORF">MELLADRAFT_33693</name>
</gene>
<dbReference type="Proteomes" id="UP000001072">
    <property type="component" value="Unassembled WGS sequence"/>
</dbReference>